<evidence type="ECO:0000313" key="4">
    <source>
        <dbReference type="Proteomes" id="UP000036873"/>
    </source>
</evidence>
<dbReference type="AlphaFoldDB" id="A0A0L6U020"/>
<name>A0A0L6U020_9FIRM</name>
<sequence length="358" mass="38199">MKNRKKSKGFLKKYPGIRIGFIALILLLVVGVSSAFTIEKDIQVRVEGKDYVAKGKLLQTLEEVLIENDLPAGAEYQTSVPLTTLLKDVVNVEIEKKISGNLIVDGKTIAFLTGAEDISGLLKENYIELDDDDRVEPEGKTLITTQTGDIKVIRVNVVESANDKVIPMTANIKENSALPIGSRTVVQVGQNGLSNVKERIRYENGVEVAKEVLASNVITPAVEEIIEVGPATTIKMPESVQVTSTTGNVNVEASAAGNGEATVNQESGFKSSMTVSATAYTATGNGTASGTMPEAGRTIAAGSGLPFGTQVYIPALGGIYTVEDRGGAVSNGVIDIYMNTQEECVQWGRQNIEIFIMN</sequence>
<feature type="domain" description="G5" evidence="2">
    <location>
        <begin position="152"/>
        <end position="232"/>
    </location>
</feature>
<dbReference type="GO" id="GO:0019867">
    <property type="term" value="C:outer membrane"/>
    <property type="evidence" value="ECO:0007669"/>
    <property type="project" value="InterPro"/>
</dbReference>
<dbReference type="PANTHER" id="PTHR39160:SF4">
    <property type="entry name" value="RESUSCITATION-PROMOTING FACTOR RPFB"/>
    <property type="match status" value="1"/>
</dbReference>
<accession>A0A0L6U020</accession>
<reference evidence="4" key="1">
    <citation type="submission" date="2015-07" db="EMBL/GenBank/DDBJ databases">
        <title>Draft genome sequence of Acetobacterium bakii DSM 8293, a potential psychrophilic chemical producer through syngas fermentation.</title>
        <authorList>
            <person name="Song Y."/>
            <person name="Hwang S."/>
            <person name="Cho B.-K."/>
        </authorList>
    </citation>
    <scope>NUCLEOTIDE SEQUENCE [LARGE SCALE GENOMIC DNA]</scope>
    <source>
        <strain evidence="4">DSM 8239</strain>
    </source>
</reference>
<dbReference type="InterPro" id="IPR010611">
    <property type="entry name" value="3D_dom"/>
</dbReference>
<dbReference type="OrthoDB" id="9798935at2"/>
<proteinExistence type="predicted"/>
<dbReference type="Proteomes" id="UP000036873">
    <property type="component" value="Unassembled WGS sequence"/>
</dbReference>
<dbReference type="InterPro" id="IPR059180">
    <property type="entry name" value="3D_YorM"/>
</dbReference>
<dbReference type="GO" id="GO:0009254">
    <property type="term" value="P:peptidoglycan turnover"/>
    <property type="evidence" value="ECO:0007669"/>
    <property type="project" value="InterPro"/>
</dbReference>
<dbReference type="Pfam" id="PF07501">
    <property type="entry name" value="G5"/>
    <property type="match status" value="1"/>
</dbReference>
<dbReference type="RefSeq" id="WP_050740153.1">
    <property type="nucleotide sequence ID" value="NZ_LGYO01000022.1"/>
</dbReference>
<evidence type="ECO:0000313" key="3">
    <source>
        <dbReference type="EMBL" id="KNZ41846.1"/>
    </source>
</evidence>
<protein>
    <recommendedName>
        <fullName evidence="2">G5 domain-containing protein</fullName>
    </recommendedName>
</protein>
<dbReference type="STRING" id="52689.AKG39_09490"/>
<evidence type="ECO:0000256" key="1">
    <source>
        <dbReference type="ARBA" id="ARBA00022729"/>
    </source>
</evidence>
<dbReference type="InterPro" id="IPR051933">
    <property type="entry name" value="Resuscitation_pf_RpfB"/>
</dbReference>
<dbReference type="InterPro" id="IPR011098">
    <property type="entry name" value="G5_dom"/>
</dbReference>
<dbReference type="GO" id="GO:0004553">
    <property type="term" value="F:hydrolase activity, hydrolyzing O-glycosyl compounds"/>
    <property type="evidence" value="ECO:0007669"/>
    <property type="project" value="InterPro"/>
</dbReference>
<dbReference type="CDD" id="cd14667">
    <property type="entry name" value="3D_containing_proteins"/>
    <property type="match status" value="1"/>
</dbReference>
<comment type="caution">
    <text evidence="3">The sequence shown here is derived from an EMBL/GenBank/DDBJ whole genome shotgun (WGS) entry which is preliminary data.</text>
</comment>
<keyword evidence="4" id="KW-1185">Reference proteome</keyword>
<organism evidence="3 4">
    <name type="scientific">Acetobacterium bakii</name>
    <dbReference type="NCBI Taxonomy" id="52689"/>
    <lineage>
        <taxon>Bacteria</taxon>
        <taxon>Bacillati</taxon>
        <taxon>Bacillota</taxon>
        <taxon>Clostridia</taxon>
        <taxon>Eubacteriales</taxon>
        <taxon>Eubacteriaceae</taxon>
        <taxon>Acetobacterium</taxon>
    </lineage>
</organism>
<dbReference type="EMBL" id="LGYO01000022">
    <property type="protein sequence ID" value="KNZ41846.1"/>
    <property type="molecule type" value="Genomic_DNA"/>
</dbReference>
<evidence type="ECO:0000259" key="2">
    <source>
        <dbReference type="PROSITE" id="PS51109"/>
    </source>
</evidence>
<keyword evidence="1" id="KW-0732">Signal</keyword>
<dbReference type="Gene3D" id="2.20.230.10">
    <property type="entry name" value="Resuscitation-promoting factor rpfb"/>
    <property type="match status" value="1"/>
</dbReference>
<dbReference type="PANTHER" id="PTHR39160">
    <property type="entry name" value="CELL WALL-BINDING PROTEIN YOCH"/>
    <property type="match status" value="1"/>
</dbReference>
<gene>
    <name evidence="3" type="ORF">AKG39_09490</name>
</gene>
<dbReference type="SMART" id="SM01208">
    <property type="entry name" value="G5"/>
    <property type="match status" value="1"/>
</dbReference>
<dbReference type="PROSITE" id="PS51109">
    <property type="entry name" value="G5"/>
    <property type="match status" value="1"/>
</dbReference>
<dbReference type="PATRIC" id="fig|52689.4.peg.1106"/>
<dbReference type="Pfam" id="PF06725">
    <property type="entry name" value="3D"/>
    <property type="match status" value="1"/>
</dbReference>